<evidence type="ECO:0000313" key="3">
    <source>
        <dbReference type="Proteomes" id="UP001596223"/>
    </source>
</evidence>
<reference evidence="3" key="1">
    <citation type="journal article" date="2019" name="Int. J. Syst. Evol. Microbiol.">
        <title>The Global Catalogue of Microorganisms (GCM) 10K type strain sequencing project: providing services to taxonomists for standard genome sequencing and annotation.</title>
        <authorList>
            <consortium name="The Broad Institute Genomics Platform"/>
            <consortium name="The Broad Institute Genome Sequencing Center for Infectious Disease"/>
            <person name="Wu L."/>
            <person name="Ma J."/>
        </authorList>
    </citation>
    <scope>NUCLEOTIDE SEQUENCE [LARGE SCALE GENOMIC DNA]</scope>
    <source>
        <strain evidence="3">CCUG 36956</strain>
    </source>
</reference>
<protein>
    <submittedName>
        <fullName evidence="2">Tyrosine-protein phosphatase</fullName>
    </submittedName>
</protein>
<evidence type="ECO:0000259" key="1">
    <source>
        <dbReference type="PROSITE" id="PS50056"/>
    </source>
</evidence>
<dbReference type="EMBL" id="JBHSQN010000011">
    <property type="protein sequence ID" value="MFC6012928.1"/>
    <property type="molecule type" value="Genomic_DNA"/>
</dbReference>
<dbReference type="PROSITE" id="PS00383">
    <property type="entry name" value="TYR_PHOSPHATASE_1"/>
    <property type="match status" value="1"/>
</dbReference>
<evidence type="ECO:0000313" key="2">
    <source>
        <dbReference type="EMBL" id="MFC6012928.1"/>
    </source>
</evidence>
<dbReference type="InterPro" id="IPR000387">
    <property type="entry name" value="Tyr_Pase_dom"/>
</dbReference>
<dbReference type="InterPro" id="IPR029021">
    <property type="entry name" value="Prot-tyrosine_phosphatase-like"/>
</dbReference>
<gene>
    <name evidence="2" type="ORF">ACFP3H_17870</name>
</gene>
<keyword evidence="3" id="KW-1185">Reference proteome</keyword>
<feature type="domain" description="Tyrosine specific protein phosphatases" evidence="1">
    <location>
        <begin position="114"/>
        <end position="161"/>
    </location>
</feature>
<organism evidence="2 3">
    <name type="scientific">Nocardia lasii</name>
    <dbReference type="NCBI Taxonomy" id="1616107"/>
    <lineage>
        <taxon>Bacteria</taxon>
        <taxon>Bacillati</taxon>
        <taxon>Actinomycetota</taxon>
        <taxon>Actinomycetes</taxon>
        <taxon>Mycobacteriales</taxon>
        <taxon>Nocardiaceae</taxon>
        <taxon>Nocardia</taxon>
    </lineage>
</organism>
<name>A0ABW1JWC1_9NOCA</name>
<dbReference type="RefSeq" id="WP_378607338.1">
    <property type="nucleotide sequence ID" value="NZ_JBHSQN010000011.1"/>
</dbReference>
<dbReference type="SUPFAM" id="SSF52799">
    <property type="entry name" value="(Phosphotyrosine protein) phosphatases II"/>
    <property type="match status" value="1"/>
</dbReference>
<sequence>MRTDTDHRRVLVEGTYNFRDTGGYRAAAGRTRWGKLFRSDALHALTDAGRTALTDRAVGVIIDLRTTEERRTAPSELTGLGAVVHHAPIFDTTGTTADARLDDIYAAMIEQRGTRLAGAVGLIAASGTSPVVVHCTAGKDRTGLVIALAQLAAGVEPEDVVTDYVATEQHLRGEWADRMLARYTDAGHEVPPAVRTIFTASPAPLITQIIERLDERWGSAREYLLAHGRTEAEIDSLTALLVDTDDTFERTPR</sequence>
<dbReference type="InterPro" id="IPR026893">
    <property type="entry name" value="Tyr/Ser_Pase_IphP-type"/>
</dbReference>
<dbReference type="Gene3D" id="3.90.190.10">
    <property type="entry name" value="Protein tyrosine phosphatase superfamily"/>
    <property type="match status" value="1"/>
</dbReference>
<proteinExistence type="predicted"/>
<dbReference type="InterPro" id="IPR016130">
    <property type="entry name" value="Tyr_Pase_AS"/>
</dbReference>
<dbReference type="Proteomes" id="UP001596223">
    <property type="component" value="Unassembled WGS sequence"/>
</dbReference>
<comment type="caution">
    <text evidence="2">The sequence shown here is derived from an EMBL/GenBank/DDBJ whole genome shotgun (WGS) entry which is preliminary data.</text>
</comment>
<dbReference type="PROSITE" id="PS50056">
    <property type="entry name" value="TYR_PHOSPHATASE_2"/>
    <property type="match status" value="1"/>
</dbReference>
<accession>A0ABW1JWC1</accession>
<dbReference type="Pfam" id="PF13350">
    <property type="entry name" value="Y_phosphatase3"/>
    <property type="match status" value="1"/>
</dbReference>